<dbReference type="InterPro" id="IPR018222">
    <property type="entry name" value="Nuclear_transport_factor_2_euk"/>
</dbReference>
<dbReference type="SUPFAM" id="SSF54427">
    <property type="entry name" value="NTF2-like"/>
    <property type="match status" value="1"/>
</dbReference>
<feature type="compositionally biased region" description="Basic residues" evidence="1">
    <location>
        <begin position="101"/>
        <end position="113"/>
    </location>
</feature>
<feature type="region of interest" description="Disordered" evidence="1">
    <location>
        <begin position="18"/>
        <end position="132"/>
    </location>
</feature>
<dbReference type="Pfam" id="PF02136">
    <property type="entry name" value="NTF2"/>
    <property type="match status" value="1"/>
</dbReference>
<dbReference type="CDD" id="cd00780">
    <property type="entry name" value="NTF2"/>
    <property type="match status" value="1"/>
</dbReference>
<dbReference type="AlphaFoldDB" id="A0A5J4VUV7"/>
<evidence type="ECO:0000256" key="1">
    <source>
        <dbReference type="SAM" id="MobiDB-lite"/>
    </source>
</evidence>
<dbReference type="Gene3D" id="3.10.450.50">
    <property type="match status" value="1"/>
</dbReference>
<sequence>FKDLKGDVMIPLLREVDSAKKKKKEQQQLHAASPRNTTKEVPIEEELMKMQLGSTLPGTKKAELIAADVKKKEKEEQEEEEEDDDEKELESSGSDDEINKKKTKKKKKGKKKGKKEEEAEEKKKETTKKTATTKGIVKGTKISIKREIRLNSGSLLEQHLFRMNPIDIGQQFAQHYYASLDGNRDQLAPFYIETEQAKSQMTMEGDVYIGPKALEKWKSLPQLQHQVKYCDVQGGPGGSIFVFILGQIILAGQSQPVQFAESFFLMPNGTSYYISNQVFRFAIAL</sequence>
<name>A0A5J4VUV7_9EUKA</name>
<dbReference type="PROSITE" id="PS50177">
    <property type="entry name" value="NTF2_DOMAIN"/>
    <property type="match status" value="1"/>
</dbReference>
<dbReference type="Proteomes" id="UP000324800">
    <property type="component" value="Unassembled WGS sequence"/>
</dbReference>
<dbReference type="EMBL" id="SNRW01004774">
    <property type="protein sequence ID" value="KAA6386504.1"/>
    <property type="molecule type" value="Genomic_DNA"/>
</dbReference>
<proteinExistence type="predicted"/>
<feature type="compositionally biased region" description="Acidic residues" evidence="1">
    <location>
        <begin position="76"/>
        <end position="96"/>
    </location>
</feature>
<evidence type="ECO:0000313" key="4">
    <source>
        <dbReference type="Proteomes" id="UP000324800"/>
    </source>
</evidence>
<dbReference type="PANTHER" id="PTHR12612">
    <property type="entry name" value="NUCLEAR TRANSPORT FACTOR 2"/>
    <property type="match status" value="1"/>
</dbReference>
<accession>A0A5J4VUV7</accession>
<reference evidence="3 4" key="1">
    <citation type="submission" date="2019-03" db="EMBL/GenBank/DDBJ databases">
        <title>Single cell metagenomics reveals metabolic interactions within the superorganism composed of flagellate Streblomastix strix and complex community of Bacteroidetes bacteria on its surface.</title>
        <authorList>
            <person name="Treitli S.C."/>
            <person name="Kolisko M."/>
            <person name="Husnik F."/>
            <person name="Keeling P."/>
            <person name="Hampl V."/>
        </authorList>
    </citation>
    <scope>NUCLEOTIDE SEQUENCE [LARGE SCALE GENOMIC DNA]</scope>
    <source>
        <strain evidence="3">ST1C</strain>
    </source>
</reference>
<dbReference type="OrthoDB" id="6507044at2759"/>
<evidence type="ECO:0000313" key="3">
    <source>
        <dbReference type="EMBL" id="KAA6386504.1"/>
    </source>
</evidence>
<feature type="domain" description="NTF2" evidence="2">
    <location>
        <begin position="168"/>
        <end position="281"/>
    </location>
</feature>
<dbReference type="InterPro" id="IPR032710">
    <property type="entry name" value="NTF2-like_dom_sf"/>
</dbReference>
<dbReference type="InterPro" id="IPR002075">
    <property type="entry name" value="NTF2_dom"/>
</dbReference>
<dbReference type="InterPro" id="IPR045875">
    <property type="entry name" value="NTF2"/>
</dbReference>
<comment type="caution">
    <text evidence="3">The sequence shown here is derived from an EMBL/GenBank/DDBJ whole genome shotgun (WGS) entry which is preliminary data.</text>
</comment>
<organism evidence="3 4">
    <name type="scientific">Streblomastix strix</name>
    <dbReference type="NCBI Taxonomy" id="222440"/>
    <lineage>
        <taxon>Eukaryota</taxon>
        <taxon>Metamonada</taxon>
        <taxon>Preaxostyla</taxon>
        <taxon>Oxymonadida</taxon>
        <taxon>Streblomastigidae</taxon>
        <taxon>Streblomastix</taxon>
    </lineage>
</organism>
<feature type="compositionally biased region" description="Basic and acidic residues" evidence="1">
    <location>
        <begin position="114"/>
        <end position="128"/>
    </location>
</feature>
<evidence type="ECO:0000259" key="2">
    <source>
        <dbReference type="PROSITE" id="PS50177"/>
    </source>
</evidence>
<dbReference type="GO" id="GO:0006913">
    <property type="term" value="P:nucleocytoplasmic transport"/>
    <property type="evidence" value="ECO:0007669"/>
    <property type="project" value="InterPro"/>
</dbReference>
<feature type="non-terminal residue" evidence="3">
    <location>
        <position position="1"/>
    </location>
</feature>
<feature type="compositionally biased region" description="Basic and acidic residues" evidence="1">
    <location>
        <begin position="37"/>
        <end position="48"/>
    </location>
</feature>
<feature type="compositionally biased region" description="Basic and acidic residues" evidence="1">
    <location>
        <begin position="60"/>
        <end position="75"/>
    </location>
</feature>
<protein>
    <recommendedName>
        <fullName evidence="2">NTF2 domain-containing protein</fullName>
    </recommendedName>
</protein>
<gene>
    <name evidence="3" type="ORF">EZS28_017967</name>
</gene>